<dbReference type="PANTHER" id="PTHR24212">
    <property type="entry name" value="ZYXIN/TRIP6"/>
    <property type="match status" value="1"/>
</dbReference>
<keyword evidence="3 5" id="KW-0862">Zinc</keyword>
<dbReference type="FunFam" id="2.10.110.10:FF:000105">
    <property type="entry name" value="Similar to LIM domain-containing protein"/>
    <property type="match status" value="1"/>
</dbReference>
<feature type="domain" description="LIM zinc-binding" evidence="7">
    <location>
        <begin position="614"/>
        <end position="672"/>
    </location>
</feature>
<dbReference type="AlphaFoldDB" id="G9NVY8"/>
<feature type="region of interest" description="Disordered" evidence="6">
    <location>
        <begin position="149"/>
        <end position="545"/>
    </location>
</feature>
<dbReference type="Proteomes" id="UP000005426">
    <property type="component" value="Unassembled WGS sequence"/>
</dbReference>
<dbReference type="EMBL" id="ABDG02000024">
    <property type="protein sequence ID" value="EHK45514.1"/>
    <property type="molecule type" value="Genomic_DNA"/>
</dbReference>
<sequence>MQGLRESAFLPTIKCSSCGLQVEISLMGEHVCSGPAVELSPPPDSNDKFDDPLPRPLQTDKMGPYMVPAPLTPVSQYGGSRSVSPMTPNRPSFADQARDFFSFGGARVEEPTNIPEKPLQPDSNGHRSSKSMATLAPAKPLGFMERMNTIAPGPFDTNQRPSTSHGAFPTQKESVTKFDAFLLEEPGRIPERPGTSHSNLSTGSGSNLPSTPKQPRKNGYEGFGAPSGRQLDPNAMAPPMRAETFPRPSPGVGETPRRPSFASPMSHNRLPSMGDPDAERRPSLGPDTTRRPPPRKSLIPQHLPTESLNLAAEFGSSNPYHTASDSSSSGYSTFSNQSQTTTQTSPARSQPRNSIPDALRVRAMPGVMSTTTEKPRPADLRLDPAADIPLPARSPVPRSPYLIPEGEEERYDPAIQPGIGQPAFKPYRAFSPAPEPKSEPEPEPELDLGPKNESSPRQSSPRSPRQQSTPRQPTPRQSTPLQPSARRSTPMQPSPRQSTPVQPSPRQSTPRQSPPRKSSLRQSQTASTESPRKSSRDLKGSKDLKLPSRGDCKACGEPITGKSVSSADGRLTGRYHKACFVCTTCANPFTSAEFYVLDDKPYCEQHYHKLNGSLCGSCGVGIEGQFVEDESRAKHHVGCFCCLDCGVPLSDGYFEVDGKAYCERDAVRRTRPPPPPNPYPRGPPGRGGYGGPGPRPYGGPPGPPGPGRMGPGGPGPRPYGPPGLPRGPGPYGGPPPGRLGPGMGPGMRPGMGPGMGPGLGPLPKMNKRMTRLGMM</sequence>
<dbReference type="SUPFAM" id="SSF57716">
    <property type="entry name" value="Glucocorticoid receptor-like (DNA-binding domain)"/>
    <property type="match status" value="1"/>
</dbReference>
<feature type="compositionally biased region" description="Low complexity" evidence="6">
    <location>
        <begin position="494"/>
        <end position="517"/>
    </location>
</feature>
<feature type="domain" description="LIM zinc-binding" evidence="7">
    <location>
        <begin position="550"/>
        <end position="613"/>
    </location>
</feature>
<dbReference type="OrthoDB" id="1112565at2759"/>
<evidence type="ECO:0000256" key="4">
    <source>
        <dbReference type="ARBA" id="ARBA00023038"/>
    </source>
</evidence>
<feature type="compositionally biased region" description="Gly residues" evidence="6">
    <location>
        <begin position="739"/>
        <end position="759"/>
    </location>
</feature>
<dbReference type="GO" id="GO:0046872">
    <property type="term" value="F:metal ion binding"/>
    <property type="evidence" value="ECO:0007669"/>
    <property type="project" value="UniProtKB-KW"/>
</dbReference>
<evidence type="ECO:0000256" key="3">
    <source>
        <dbReference type="ARBA" id="ARBA00022833"/>
    </source>
</evidence>
<protein>
    <submittedName>
        <fullName evidence="8">LIM-domain-containing protein</fullName>
    </submittedName>
</protein>
<feature type="compositionally biased region" description="Polar residues" evidence="6">
    <location>
        <begin position="156"/>
        <end position="165"/>
    </location>
</feature>
<feature type="compositionally biased region" description="Polar residues" evidence="6">
    <location>
        <begin position="73"/>
        <end position="89"/>
    </location>
</feature>
<gene>
    <name evidence="8" type="ORF">TRIATDRAFT_38605</name>
</gene>
<reference evidence="8 9" key="1">
    <citation type="journal article" date="2011" name="Genome Biol.">
        <title>Comparative genome sequence analysis underscores mycoparasitism as the ancestral life style of Trichoderma.</title>
        <authorList>
            <person name="Kubicek C.P."/>
            <person name="Herrera-Estrella A."/>
            <person name="Seidl-Seiboth V."/>
            <person name="Martinez D.A."/>
            <person name="Druzhinina I.S."/>
            <person name="Thon M."/>
            <person name="Zeilinger S."/>
            <person name="Casas-Flores S."/>
            <person name="Horwitz B.A."/>
            <person name="Mukherjee P.K."/>
            <person name="Mukherjee M."/>
            <person name="Kredics L."/>
            <person name="Alcaraz L.D."/>
            <person name="Aerts A."/>
            <person name="Antal Z."/>
            <person name="Atanasova L."/>
            <person name="Cervantes-Badillo M.G."/>
            <person name="Challacombe J."/>
            <person name="Chertkov O."/>
            <person name="McCluskey K."/>
            <person name="Coulpier F."/>
            <person name="Deshpande N."/>
            <person name="von Doehren H."/>
            <person name="Ebbole D.J."/>
            <person name="Esquivel-Naranjo E.U."/>
            <person name="Fekete E."/>
            <person name="Flipphi M."/>
            <person name="Glaser F."/>
            <person name="Gomez-Rodriguez E.Y."/>
            <person name="Gruber S."/>
            <person name="Han C."/>
            <person name="Henrissat B."/>
            <person name="Hermosa R."/>
            <person name="Hernandez-Onate M."/>
            <person name="Karaffa L."/>
            <person name="Kosti I."/>
            <person name="Le Crom S."/>
            <person name="Lindquist E."/>
            <person name="Lucas S."/>
            <person name="Luebeck M."/>
            <person name="Luebeck P.S."/>
            <person name="Margeot A."/>
            <person name="Metz B."/>
            <person name="Misra M."/>
            <person name="Nevalainen H."/>
            <person name="Omann M."/>
            <person name="Packer N."/>
            <person name="Perrone G."/>
            <person name="Uresti-Rivera E.E."/>
            <person name="Salamov A."/>
            <person name="Schmoll M."/>
            <person name="Seiboth B."/>
            <person name="Shapiro H."/>
            <person name="Sukno S."/>
            <person name="Tamayo-Ramos J.A."/>
            <person name="Tisch D."/>
            <person name="Wiest A."/>
            <person name="Wilkinson H.H."/>
            <person name="Zhang M."/>
            <person name="Coutinho P.M."/>
            <person name="Kenerley C.M."/>
            <person name="Monte E."/>
            <person name="Baker S.E."/>
            <person name="Grigoriev I.V."/>
        </authorList>
    </citation>
    <scope>NUCLEOTIDE SEQUENCE [LARGE SCALE GENOMIC DNA]</scope>
    <source>
        <strain evidence="9">ATCC 20476 / IMI 206040</strain>
    </source>
</reference>
<feature type="compositionally biased region" description="Low complexity" evidence="6">
    <location>
        <begin position="455"/>
        <end position="484"/>
    </location>
</feature>
<dbReference type="STRING" id="452589.G9NVY8"/>
<dbReference type="Pfam" id="PF00412">
    <property type="entry name" value="LIM"/>
    <property type="match status" value="2"/>
</dbReference>
<feature type="compositionally biased region" description="Basic and acidic residues" evidence="6">
    <location>
        <begin position="530"/>
        <end position="545"/>
    </location>
</feature>
<organism evidence="8 9">
    <name type="scientific">Hypocrea atroviridis (strain ATCC 20476 / IMI 206040)</name>
    <name type="common">Trichoderma atroviride</name>
    <dbReference type="NCBI Taxonomy" id="452589"/>
    <lineage>
        <taxon>Eukaryota</taxon>
        <taxon>Fungi</taxon>
        <taxon>Dikarya</taxon>
        <taxon>Ascomycota</taxon>
        <taxon>Pezizomycotina</taxon>
        <taxon>Sordariomycetes</taxon>
        <taxon>Hypocreomycetidae</taxon>
        <taxon>Hypocreales</taxon>
        <taxon>Hypocreaceae</taxon>
        <taxon>Trichoderma</taxon>
    </lineage>
</organism>
<keyword evidence="2" id="KW-0677">Repeat</keyword>
<evidence type="ECO:0000256" key="5">
    <source>
        <dbReference type="PROSITE-ProRule" id="PRU00125"/>
    </source>
</evidence>
<keyword evidence="9" id="KW-1185">Reference proteome</keyword>
<dbReference type="CDD" id="cd09397">
    <property type="entry name" value="LIM1_UF1"/>
    <property type="match status" value="1"/>
</dbReference>
<dbReference type="SMART" id="SM00132">
    <property type="entry name" value="LIM"/>
    <property type="match status" value="2"/>
</dbReference>
<evidence type="ECO:0000313" key="9">
    <source>
        <dbReference type="Proteomes" id="UP000005426"/>
    </source>
</evidence>
<evidence type="ECO:0000313" key="8">
    <source>
        <dbReference type="EMBL" id="EHK45514.1"/>
    </source>
</evidence>
<dbReference type="PROSITE" id="PS50023">
    <property type="entry name" value="LIM_DOMAIN_2"/>
    <property type="match status" value="2"/>
</dbReference>
<evidence type="ECO:0000259" key="7">
    <source>
        <dbReference type="PROSITE" id="PS50023"/>
    </source>
</evidence>
<evidence type="ECO:0000256" key="2">
    <source>
        <dbReference type="ARBA" id="ARBA00022737"/>
    </source>
</evidence>
<dbReference type="PANTHER" id="PTHR24212:SF8">
    <property type="entry name" value="LIM ZINC FINGER DOMAIN CONTAINING PROTEIN"/>
    <property type="match status" value="1"/>
</dbReference>
<feature type="compositionally biased region" description="Pro residues" evidence="6">
    <location>
        <begin position="713"/>
        <end position="738"/>
    </location>
</feature>
<feature type="compositionally biased region" description="Basic and acidic residues" evidence="6">
    <location>
        <begin position="373"/>
        <end position="384"/>
    </location>
</feature>
<feature type="compositionally biased region" description="Polar residues" evidence="6">
    <location>
        <begin position="195"/>
        <end position="213"/>
    </location>
</feature>
<dbReference type="CDD" id="cd08368">
    <property type="entry name" value="LIM"/>
    <property type="match status" value="1"/>
</dbReference>
<feature type="compositionally biased region" description="Pro residues" evidence="6">
    <location>
        <begin position="693"/>
        <end position="706"/>
    </location>
</feature>
<accession>G9NVY8</accession>
<feature type="compositionally biased region" description="Polar residues" evidence="6">
    <location>
        <begin position="520"/>
        <end position="529"/>
    </location>
</feature>
<dbReference type="HOGENOM" id="CLU_014492_1_0_1"/>
<dbReference type="InterPro" id="IPR001781">
    <property type="entry name" value="Znf_LIM"/>
</dbReference>
<dbReference type="OMA" id="YAPKCSV"/>
<name>G9NVY8_HYPAI</name>
<dbReference type="Gene3D" id="2.10.110.10">
    <property type="entry name" value="Cysteine Rich Protein"/>
    <property type="match status" value="2"/>
</dbReference>
<evidence type="ECO:0000256" key="6">
    <source>
        <dbReference type="SAM" id="MobiDB-lite"/>
    </source>
</evidence>
<evidence type="ECO:0000256" key="1">
    <source>
        <dbReference type="ARBA" id="ARBA00022723"/>
    </source>
</evidence>
<feature type="compositionally biased region" description="Pro residues" evidence="6">
    <location>
        <begin position="672"/>
        <end position="683"/>
    </location>
</feature>
<feature type="compositionally biased region" description="Low complexity" evidence="6">
    <location>
        <begin position="324"/>
        <end position="350"/>
    </location>
</feature>
<feature type="region of interest" description="Disordered" evidence="6">
    <location>
        <begin position="37"/>
        <end position="89"/>
    </location>
</feature>
<feature type="region of interest" description="Disordered" evidence="6">
    <location>
        <begin position="108"/>
        <end position="130"/>
    </location>
</feature>
<keyword evidence="1 5" id="KW-0479">Metal-binding</keyword>
<proteinExistence type="predicted"/>
<dbReference type="PROSITE" id="PS00478">
    <property type="entry name" value="LIM_DOMAIN_1"/>
    <property type="match status" value="2"/>
</dbReference>
<keyword evidence="4 5" id="KW-0440">LIM domain</keyword>
<dbReference type="eggNOG" id="KOG1703">
    <property type="taxonomic scope" value="Eukaryota"/>
</dbReference>
<comment type="caution">
    <text evidence="8">The sequence shown here is derived from an EMBL/GenBank/DDBJ whole genome shotgun (WGS) entry which is preliminary data.</text>
</comment>
<feature type="region of interest" description="Disordered" evidence="6">
    <location>
        <begin position="667"/>
        <end position="765"/>
    </location>
</feature>
<dbReference type="GO" id="GO:0030695">
    <property type="term" value="F:GTPase regulator activity"/>
    <property type="evidence" value="ECO:0007669"/>
    <property type="project" value="UniProtKB-ARBA"/>
</dbReference>